<accession>A0A730KW68</accession>
<name>A0A730KW68_SALET</name>
<feature type="transmembrane region" description="Helical" evidence="1">
    <location>
        <begin position="20"/>
        <end position="42"/>
    </location>
</feature>
<dbReference type="EMBL" id="DAARTQ010000017">
    <property type="protein sequence ID" value="HAE3895020.1"/>
    <property type="molecule type" value="Genomic_DNA"/>
</dbReference>
<evidence type="ECO:0008006" key="3">
    <source>
        <dbReference type="Google" id="ProtNLM"/>
    </source>
</evidence>
<dbReference type="AlphaFoldDB" id="A0A730KW68"/>
<keyword evidence="1" id="KW-1133">Transmembrane helix</keyword>
<evidence type="ECO:0000256" key="1">
    <source>
        <dbReference type="SAM" id="Phobius"/>
    </source>
</evidence>
<reference evidence="2" key="2">
    <citation type="submission" date="2018-07" db="EMBL/GenBank/DDBJ databases">
        <authorList>
            <consortium name="NCBI Pathogen Detection Project"/>
        </authorList>
    </citation>
    <scope>NUCLEOTIDE SEQUENCE</scope>
    <source>
        <strain evidence="2">Salmonella enterica</strain>
    </source>
</reference>
<feature type="transmembrane region" description="Helical" evidence="1">
    <location>
        <begin position="86"/>
        <end position="106"/>
    </location>
</feature>
<feature type="transmembrane region" description="Helical" evidence="1">
    <location>
        <begin position="54"/>
        <end position="74"/>
    </location>
</feature>
<keyword evidence="1" id="KW-0812">Transmembrane</keyword>
<comment type="caution">
    <text evidence="2">The sequence shown here is derived from an EMBL/GenBank/DDBJ whole genome shotgun (WGS) entry which is preliminary data.</text>
</comment>
<evidence type="ECO:0000313" key="2">
    <source>
        <dbReference type="EMBL" id="HAE3895020.1"/>
    </source>
</evidence>
<gene>
    <name evidence="2" type="ORF">G4B05_002950</name>
</gene>
<reference evidence="2" key="1">
    <citation type="journal article" date="2018" name="Genome Biol.">
        <title>SKESA: strategic k-mer extension for scrupulous assemblies.</title>
        <authorList>
            <person name="Souvorov A."/>
            <person name="Agarwala R."/>
            <person name="Lipman D.J."/>
        </authorList>
    </citation>
    <scope>NUCLEOTIDE SEQUENCE</scope>
    <source>
        <strain evidence="2">Salmonella enterica</strain>
    </source>
</reference>
<organism evidence="2">
    <name type="scientific">Salmonella enterica subsp. enterica serovar Heidelberg</name>
    <dbReference type="NCBI Taxonomy" id="611"/>
    <lineage>
        <taxon>Bacteria</taxon>
        <taxon>Pseudomonadati</taxon>
        <taxon>Pseudomonadota</taxon>
        <taxon>Gammaproteobacteria</taxon>
        <taxon>Enterobacterales</taxon>
        <taxon>Enterobacteriaceae</taxon>
        <taxon>Salmonella</taxon>
    </lineage>
</organism>
<proteinExistence type="predicted"/>
<dbReference type="InterPro" id="IPR032637">
    <property type="entry name" value="Phage_holin-like"/>
</dbReference>
<dbReference type="Pfam" id="PF16931">
    <property type="entry name" value="Phage_holin_8"/>
    <property type="match status" value="1"/>
</dbReference>
<protein>
    <recommendedName>
        <fullName evidence="3">Prophage membrane protein</fullName>
    </recommendedName>
</protein>
<sequence length="131" mass="13255">MSDPVSGTTVAAGGLMGASVFGLATGIDYGVVFGAFAGAVFYVATAANITRVRLIAYFMTSFIVGVLAAGLVGSKLSQATGYSDRPLDALGAVVVAAMTIKVLTFFNSQDLGSLFNILSRFRGGGASNGNK</sequence>
<keyword evidence="1" id="KW-0472">Membrane</keyword>